<accession>A0ABD1T7U5</accession>
<comment type="caution">
    <text evidence="1">The sequence shown here is derived from an EMBL/GenBank/DDBJ whole genome shotgun (WGS) entry which is preliminary data.</text>
</comment>
<gene>
    <name evidence="1" type="ORF">Fot_32434</name>
</gene>
<protein>
    <submittedName>
        <fullName evidence="1">Uncharacterized protein</fullName>
    </submittedName>
</protein>
<dbReference type="EMBL" id="JBFOLJ010000009">
    <property type="protein sequence ID" value="KAL2508787.1"/>
    <property type="molecule type" value="Genomic_DNA"/>
</dbReference>
<evidence type="ECO:0000313" key="2">
    <source>
        <dbReference type="Proteomes" id="UP001604277"/>
    </source>
</evidence>
<keyword evidence="2" id="KW-1185">Reference proteome</keyword>
<proteinExistence type="predicted"/>
<evidence type="ECO:0000313" key="1">
    <source>
        <dbReference type="EMBL" id="KAL2508787.1"/>
    </source>
</evidence>
<sequence>MEVAKAKEDLEAFEKAKGDAEAVSTSMLLEKNLEWQLENAEANFTANFHNTKAYANFSNYFASVGQQEVLAALRLEHLELDFASLEVRFSLLDVKDEDEESNPLKNKRIINKEEVTDSWPNTSTHDIHESLILLAFLINPDRDFVRKRQR</sequence>
<dbReference type="AlphaFoldDB" id="A0ABD1T7U5"/>
<name>A0ABD1T7U5_9LAMI</name>
<reference evidence="2" key="1">
    <citation type="submission" date="2024-07" db="EMBL/GenBank/DDBJ databases">
        <title>Two chromosome-level genome assemblies of Korean endemic species Abeliophyllum distichum and Forsythia ovata (Oleaceae).</title>
        <authorList>
            <person name="Jang H."/>
        </authorList>
    </citation>
    <scope>NUCLEOTIDE SEQUENCE [LARGE SCALE GENOMIC DNA]</scope>
</reference>
<organism evidence="1 2">
    <name type="scientific">Forsythia ovata</name>
    <dbReference type="NCBI Taxonomy" id="205694"/>
    <lineage>
        <taxon>Eukaryota</taxon>
        <taxon>Viridiplantae</taxon>
        <taxon>Streptophyta</taxon>
        <taxon>Embryophyta</taxon>
        <taxon>Tracheophyta</taxon>
        <taxon>Spermatophyta</taxon>
        <taxon>Magnoliopsida</taxon>
        <taxon>eudicotyledons</taxon>
        <taxon>Gunneridae</taxon>
        <taxon>Pentapetalae</taxon>
        <taxon>asterids</taxon>
        <taxon>lamiids</taxon>
        <taxon>Lamiales</taxon>
        <taxon>Oleaceae</taxon>
        <taxon>Forsythieae</taxon>
        <taxon>Forsythia</taxon>
    </lineage>
</organism>
<dbReference type="Proteomes" id="UP001604277">
    <property type="component" value="Unassembled WGS sequence"/>
</dbReference>